<accession>A0A150X1I7</accession>
<sequence>MNSLIKTILIIVGVALLGYGGYLLVTPEASIDIGIAEASAQDNDNAYITIGLGLVALLIGLLAKKK</sequence>
<dbReference type="Proteomes" id="UP000075606">
    <property type="component" value="Unassembled WGS sequence"/>
</dbReference>
<proteinExistence type="predicted"/>
<keyword evidence="1" id="KW-0812">Transmembrane</keyword>
<dbReference type="RefSeq" id="WP_068224428.1">
    <property type="nucleotide sequence ID" value="NZ_CP139724.1"/>
</dbReference>
<keyword evidence="1" id="KW-0472">Membrane</keyword>
<organism evidence="2 3">
    <name type="scientific">Roseivirga spongicola</name>
    <dbReference type="NCBI Taxonomy" id="333140"/>
    <lineage>
        <taxon>Bacteria</taxon>
        <taxon>Pseudomonadati</taxon>
        <taxon>Bacteroidota</taxon>
        <taxon>Cytophagia</taxon>
        <taxon>Cytophagales</taxon>
        <taxon>Roseivirgaceae</taxon>
        <taxon>Roseivirga</taxon>
    </lineage>
</organism>
<gene>
    <name evidence="2" type="ORF">AWW68_16820</name>
</gene>
<keyword evidence="1" id="KW-1133">Transmembrane helix</keyword>
<feature type="transmembrane region" description="Helical" evidence="1">
    <location>
        <begin position="7"/>
        <end position="25"/>
    </location>
</feature>
<protein>
    <submittedName>
        <fullName evidence="2">Uncharacterized protein</fullName>
    </submittedName>
</protein>
<comment type="caution">
    <text evidence="2">The sequence shown here is derived from an EMBL/GenBank/DDBJ whole genome shotgun (WGS) entry which is preliminary data.</text>
</comment>
<dbReference type="STRING" id="333140.AWW68_16820"/>
<evidence type="ECO:0000313" key="3">
    <source>
        <dbReference type="Proteomes" id="UP000075606"/>
    </source>
</evidence>
<evidence type="ECO:0000256" key="1">
    <source>
        <dbReference type="SAM" id="Phobius"/>
    </source>
</evidence>
<name>A0A150X1I7_9BACT</name>
<reference evidence="2 3" key="1">
    <citation type="submission" date="2016-01" db="EMBL/GenBank/DDBJ databases">
        <title>Genome sequencing of Roseivirga spongicola UST030701-084.</title>
        <authorList>
            <person name="Selvaratnam C."/>
            <person name="Thevarajoo S."/>
            <person name="Goh K.M."/>
            <person name="Ee R."/>
            <person name="Chan K.-G."/>
            <person name="Chong C.S."/>
        </authorList>
    </citation>
    <scope>NUCLEOTIDE SEQUENCE [LARGE SCALE GENOMIC DNA]</scope>
    <source>
        <strain evidence="2 3">UST030701-084</strain>
    </source>
</reference>
<evidence type="ECO:0000313" key="2">
    <source>
        <dbReference type="EMBL" id="KYG72568.1"/>
    </source>
</evidence>
<feature type="transmembrane region" description="Helical" evidence="1">
    <location>
        <begin position="45"/>
        <end position="63"/>
    </location>
</feature>
<keyword evidence="3" id="KW-1185">Reference proteome</keyword>
<dbReference type="EMBL" id="LRPC01000029">
    <property type="protein sequence ID" value="KYG72568.1"/>
    <property type="molecule type" value="Genomic_DNA"/>
</dbReference>
<dbReference type="AlphaFoldDB" id="A0A150X1I7"/>